<evidence type="ECO:0000313" key="4">
    <source>
        <dbReference type="Proteomes" id="UP000410984"/>
    </source>
</evidence>
<dbReference type="Pfam" id="PF14347">
    <property type="entry name" value="DUF4399"/>
    <property type="match status" value="1"/>
</dbReference>
<dbReference type="AlphaFoldDB" id="A0A509E7M2"/>
<dbReference type="Proteomes" id="UP000410984">
    <property type="component" value="Unassembled WGS sequence"/>
</dbReference>
<feature type="chain" id="PRO_5021379197" description="DUF4399 domain-containing protein" evidence="1">
    <location>
        <begin position="22"/>
        <end position="167"/>
    </location>
</feature>
<dbReference type="EMBL" id="CABFPH010000001">
    <property type="protein sequence ID" value="VUD69539.1"/>
    <property type="molecule type" value="Genomic_DNA"/>
</dbReference>
<evidence type="ECO:0000256" key="1">
    <source>
        <dbReference type="SAM" id="SignalP"/>
    </source>
</evidence>
<protein>
    <recommendedName>
        <fullName evidence="2">DUF4399 domain-containing protein</fullName>
    </recommendedName>
</protein>
<dbReference type="InterPro" id="IPR025512">
    <property type="entry name" value="DUF4399"/>
</dbReference>
<evidence type="ECO:0000313" key="3">
    <source>
        <dbReference type="EMBL" id="VUD69539.1"/>
    </source>
</evidence>
<gene>
    <name evidence="3" type="ORF">MET9862_00089</name>
</gene>
<feature type="domain" description="DUF4399" evidence="2">
    <location>
        <begin position="59"/>
        <end position="149"/>
    </location>
</feature>
<sequence>MRIRAAVSAGLLVILGGPASAQTAPEKAPPPPPVAAPPDAALYIIAPKPGARVTSPVTVQFGLRNMGVTQAGSSAKNAGHHHLLVDVKEPVAGGEPLPADKNHLHFGGGQTETRLDLPNGPHTLQLVLGDALHRPFVPSVQSQKIQITVVSAQALRKKRRPLRHRRA</sequence>
<accession>A0A509E7M2</accession>
<dbReference type="RefSeq" id="WP_142581131.1">
    <property type="nucleotide sequence ID" value="NZ_CABFPH010000001.1"/>
</dbReference>
<evidence type="ECO:0000259" key="2">
    <source>
        <dbReference type="Pfam" id="PF14347"/>
    </source>
</evidence>
<organism evidence="3 4">
    <name type="scientific">Methylobacterium symbioticum</name>
    <dbReference type="NCBI Taxonomy" id="2584084"/>
    <lineage>
        <taxon>Bacteria</taxon>
        <taxon>Pseudomonadati</taxon>
        <taxon>Pseudomonadota</taxon>
        <taxon>Alphaproteobacteria</taxon>
        <taxon>Hyphomicrobiales</taxon>
        <taxon>Methylobacteriaceae</taxon>
        <taxon>Methylobacterium</taxon>
    </lineage>
</organism>
<feature type="signal peptide" evidence="1">
    <location>
        <begin position="1"/>
        <end position="21"/>
    </location>
</feature>
<keyword evidence="4" id="KW-1185">Reference proteome</keyword>
<keyword evidence="1" id="KW-0732">Signal</keyword>
<reference evidence="3 4" key="1">
    <citation type="submission" date="2019-06" db="EMBL/GenBank/DDBJ databases">
        <authorList>
            <person name="Rodrigo-Torres L."/>
            <person name="Arahal R. D."/>
            <person name="Lucena T."/>
        </authorList>
    </citation>
    <scope>NUCLEOTIDE SEQUENCE [LARGE SCALE GENOMIC DNA]</scope>
    <source>
        <strain evidence="3 4">SB0023/3</strain>
    </source>
</reference>
<proteinExistence type="predicted"/>
<name>A0A509E7M2_9HYPH</name>
<dbReference type="OrthoDB" id="531568at2"/>